<proteinExistence type="predicted"/>
<reference evidence="3" key="1">
    <citation type="journal article" date="2019" name="Int. J. Syst. Evol. Microbiol.">
        <title>The Global Catalogue of Microorganisms (GCM) 10K type strain sequencing project: providing services to taxonomists for standard genome sequencing and annotation.</title>
        <authorList>
            <consortium name="The Broad Institute Genomics Platform"/>
            <consortium name="The Broad Institute Genome Sequencing Center for Infectious Disease"/>
            <person name="Wu L."/>
            <person name="Ma J."/>
        </authorList>
    </citation>
    <scope>NUCLEOTIDE SEQUENCE [LARGE SCALE GENOMIC DNA]</scope>
    <source>
        <strain evidence="3">CCM 8933</strain>
    </source>
</reference>
<feature type="transmembrane region" description="Helical" evidence="1">
    <location>
        <begin position="34"/>
        <end position="57"/>
    </location>
</feature>
<feature type="transmembrane region" description="Helical" evidence="1">
    <location>
        <begin position="166"/>
        <end position="185"/>
    </location>
</feature>
<feature type="transmembrane region" description="Helical" evidence="1">
    <location>
        <begin position="290"/>
        <end position="309"/>
    </location>
</feature>
<feature type="transmembrane region" description="Helical" evidence="1">
    <location>
        <begin position="69"/>
        <end position="89"/>
    </location>
</feature>
<comment type="caution">
    <text evidence="2">The sequence shown here is derived from an EMBL/GenBank/DDBJ whole genome shotgun (WGS) entry which is preliminary data.</text>
</comment>
<keyword evidence="1" id="KW-0812">Transmembrane</keyword>
<dbReference type="Pfam" id="PF04657">
    <property type="entry name" value="DMT_YdcZ"/>
    <property type="match status" value="2"/>
</dbReference>
<feature type="transmembrane region" description="Helical" evidence="1">
    <location>
        <begin position="130"/>
        <end position="151"/>
    </location>
</feature>
<dbReference type="PANTHER" id="PTHR34821">
    <property type="entry name" value="INNER MEMBRANE PROTEIN YDCZ"/>
    <property type="match status" value="1"/>
</dbReference>
<keyword evidence="1" id="KW-1133">Transmembrane helix</keyword>
<dbReference type="EMBL" id="JBHSSC010000005">
    <property type="protein sequence ID" value="MFC6180064.1"/>
    <property type="molecule type" value="Genomic_DNA"/>
</dbReference>
<dbReference type="PANTHER" id="PTHR34821:SF2">
    <property type="entry name" value="INNER MEMBRANE PROTEIN YDCZ"/>
    <property type="match status" value="1"/>
</dbReference>
<feature type="transmembrane region" description="Helical" evidence="1">
    <location>
        <begin position="235"/>
        <end position="254"/>
    </location>
</feature>
<organism evidence="2 3">
    <name type="scientific">Lactiplantibacillus daowaiensis</name>
    <dbReference type="NCBI Taxonomy" id="2559918"/>
    <lineage>
        <taxon>Bacteria</taxon>
        <taxon>Bacillati</taxon>
        <taxon>Bacillota</taxon>
        <taxon>Bacilli</taxon>
        <taxon>Lactobacillales</taxon>
        <taxon>Lactobacillaceae</taxon>
        <taxon>Lactiplantibacillus</taxon>
    </lineage>
</organism>
<feature type="transmembrane region" description="Helical" evidence="1">
    <location>
        <begin position="95"/>
        <end position="118"/>
    </location>
</feature>
<keyword evidence="3" id="KW-1185">Reference proteome</keyword>
<gene>
    <name evidence="2" type="ORF">ACFP5Y_02245</name>
</gene>
<evidence type="ECO:0000313" key="2">
    <source>
        <dbReference type="EMBL" id="MFC6180064.1"/>
    </source>
</evidence>
<feature type="transmembrane region" description="Helical" evidence="1">
    <location>
        <begin position="197"/>
        <end position="215"/>
    </location>
</feature>
<sequence length="312" mass="32903">MIAILIGLTIGIGLPIQTSINSRLRESVGSPFLASLASFTIGTLFLAVVTLILDHTLLFSAGLFTSQPWWIWLGGFFGVIYLTGNILLFPKLGSVQTVIMPVLGQILMGLLIDNFGWFGSKVSALTVTRGLGALLVLLGVICTVALSNYLANHHNNADTKPAASLWLWRLTGVLTGMLSASQTAVNGHLGVVLGSSLKAAFVSFLVGTVALVLIVGVTRTPLHLTIPAGADHNPWWMWIGGMLGALYVLGNVVLVPIVGTGLAVVIVLVGLMTGSLLIDQFGWLGAKRHPITLVQVVGLVIMIAGVALIRLF</sequence>
<protein>
    <submittedName>
        <fullName evidence="2">DMT family transporter</fullName>
    </submittedName>
</protein>
<dbReference type="RefSeq" id="WP_137628222.1">
    <property type="nucleotide sequence ID" value="NZ_BJDJ01000006.1"/>
</dbReference>
<keyword evidence="1" id="KW-0472">Membrane</keyword>
<dbReference type="InterPro" id="IPR006750">
    <property type="entry name" value="YdcZ"/>
</dbReference>
<evidence type="ECO:0000313" key="3">
    <source>
        <dbReference type="Proteomes" id="UP001596282"/>
    </source>
</evidence>
<dbReference type="Proteomes" id="UP001596282">
    <property type="component" value="Unassembled WGS sequence"/>
</dbReference>
<name>A0ABW1RY18_9LACO</name>
<feature type="transmembrane region" description="Helical" evidence="1">
    <location>
        <begin position="261"/>
        <end position="278"/>
    </location>
</feature>
<accession>A0ABW1RY18</accession>
<evidence type="ECO:0000256" key="1">
    <source>
        <dbReference type="SAM" id="Phobius"/>
    </source>
</evidence>